<dbReference type="AlphaFoldDB" id="A0A1I4LLC8"/>
<dbReference type="PANTHER" id="PTHR43649:SF33">
    <property type="entry name" value="POLYGALACTURONAN_RHAMNOGALACTURONAN-BINDING PROTEIN YTCQ"/>
    <property type="match status" value="1"/>
</dbReference>
<keyword evidence="3" id="KW-0472">Membrane</keyword>
<keyword evidence="5" id="KW-0449">Lipoprotein</keyword>
<keyword evidence="4" id="KW-0564">Palmitate</keyword>
<dbReference type="PROSITE" id="PS51257">
    <property type="entry name" value="PROKAR_LIPOPROTEIN"/>
    <property type="match status" value="1"/>
</dbReference>
<accession>A0A1I4LLC8</accession>
<dbReference type="EMBL" id="FOTY01000008">
    <property type="protein sequence ID" value="SFL91908.1"/>
    <property type="molecule type" value="Genomic_DNA"/>
</dbReference>
<dbReference type="InterPro" id="IPR006059">
    <property type="entry name" value="SBP"/>
</dbReference>
<evidence type="ECO:0000256" key="2">
    <source>
        <dbReference type="ARBA" id="ARBA00022729"/>
    </source>
</evidence>
<dbReference type="InterPro" id="IPR050490">
    <property type="entry name" value="Bact_solute-bd_prot1"/>
</dbReference>
<evidence type="ECO:0000256" key="3">
    <source>
        <dbReference type="ARBA" id="ARBA00023136"/>
    </source>
</evidence>
<dbReference type="Pfam" id="PF13416">
    <property type="entry name" value="SBP_bac_8"/>
    <property type="match status" value="1"/>
</dbReference>
<evidence type="ECO:0000313" key="7">
    <source>
        <dbReference type="EMBL" id="SFL91908.1"/>
    </source>
</evidence>
<evidence type="ECO:0000256" key="4">
    <source>
        <dbReference type="ARBA" id="ARBA00023139"/>
    </source>
</evidence>
<evidence type="ECO:0000256" key="1">
    <source>
        <dbReference type="ARBA" id="ARBA00022475"/>
    </source>
</evidence>
<sequence>MKKPAAMIAMGVLSGLVAAGCSGGEETGQDSSSGDTVTLDVIWFSDGNEGEVFKEITEDYKSENPNVEFNIIETPYDDIYNRIRTRVSGGDAPDLARISNPGAVSDALLRLDGEFGNKEEFYNQLKPSARPWAEVNGEFVAVPTDLTAHGLYYNKEYFEQAGVEVPDSTEDIWNWSEFADAIEKVKENSDARMGLAYDMSPSRYSTLIYQNGGRIFSEDGQSLKINESESVEALEYFNELHEREIIPQSIWLGGENPNSLFRSGQAAAHLSGNWNLQNYSDNADFEWGVTYMPQKAQRSSVAGGKQMVTFKDSEHKEEAVKFMKYFISKEQNKKYVSESLFISPRSDIENIEYAAETEAMNIFNNELSVTPEATAEDWSNFEYMPDVEQKITENVQRTLDGAMTPQEAMDSIVESSDVGSE</sequence>
<dbReference type="CDD" id="cd13585">
    <property type="entry name" value="PBP2_TMBP_like"/>
    <property type="match status" value="1"/>
</dbReference>
<keyword evidence="2 6" id="KW-0732">Signal</keyword>
<name>A0A1I4LLC8_9BACI</name>
<proteinExistence type="predicted"/>
<feature type="signal peptide" evidence="6">
    <location>
        <begin position="1"/>
        <end position="19"/>
    </location>
</feature>
<keyword evidence="8" id="KW-1185">Reference proteome</keyword>
<keyword evidence="1" id="KW-1003">Cell membrane</keyword>
<dbReference type="RefSeq" id="WP_090926604.1">
    <property type="nucleotide sequence ID" value="NZ_FOTY01000008.1"/>
</dbReference>
<dbReference type="Gene3D" id="3.40.190.10">
    <property type="entry name" value="Periplasmic binding protein-like II"/>
    <property type="match status" value="1"/>
</dbReference>
<dbReference type="STRING" id="266892.SAMN04488054_10845"/>
<evidence type="ECO:0000256" key="6">
    <source>
        <dbReference type="SAM" id="SignalP"/>
    </source>
</evidence>
<organism evidence="7 8">
    <name type="scientific">Salibacterium qingdaonense</name>
    <dbReference type="NCBI Taxonomy" id="266892"/>
    <lineage>
        <taxon>Bacteria</taxon>
        <taxon>Bacillati</taxon>
        <taxon>Bacillota</taxon>
        <taxon>Bacilli</taxon>
        <taxon>Bacillales</taxon>
        <taxon>Bacillaceae</taxon>
    </lineage>
</organism>
<dbReference type="Proteomes" id="UP000199668">
    <property type="component" value="Unassembled WGS sequence"/>
</dbReference>
<reference evidence="7 8" key="1">
    <citation type="submission" date="2016-10" db="EMBL/GenBank/DDBJ databases">
        <authorList>
            <person name="de Groot N.N."/>
        </authorList>
    </citation>
    <scope>NUCLEOTIDE SEQUENCE [LARGE SCALE GENOMIC DNA]</scope>
    <source>
        <strain evidence="7 8">CGMCC 1.6134</strain>
    </source>
</reference>
<protein>
    <submittedName>
        <fullName evidence="7">Carbohydrate ABC transporter substrate-binding protein, CUT1 family</fullName>
    </submittedName>
</protein>
<evidence type="ECO:0000313" key="8">
    <source>
        <dbReference type="Proteomes" id="UP000199668"/>
    </source>
</evidence>
<dbReference type="SUPFAM" id="SSF53850">
    <property type="entry name" value="Periplasmic binding protein-like II"/>
    <property type="match status" value="1"/>
</dbReference>
<feature type="chain" id="PRO_5039449749" evidence="6">
    <location>
        <begin position="20"/>
        <end position="421"/>
    </location>
</feature>
<dbReference type="OrthoDB" id="9795467at2"/>
<gene>
    <name evidence="7" type="ORF">SAMN04488054_10845</name>
</gene>
<evidence type="ECO:0000256" key="5">
    <source>
        <dbReference type="ARBA" id="ARBA00023288"/>
    </source>
</evidence>
<dbReference type="PANTHER" id="PTHR43649">
    <property type="entry name" value="ARABINOSE-BINDING PROTEIN-RELATED"/>
    <property type="match status" value="1"/>
</dbReference>